<protein>
    <recommendedName>
        <fullName evidence="2">Lnb N-terminal periplasmic domain-containing protein</fullName>
    </recommendedName>
</protein>
<feature type="transmembrane region" description="Helical" evidence="1">
    <location>
        <begin position="21"/>
        <end position="44"/>
    </location>
</feature>
<dbReference type="AlphaFoldDB" id="A0A2P4EV81"/>
<dbReference type="Pfam" id="PF13387">
    <property type="entry name" value="Lnb_N"/>
    <property type="match status" value="1"/>
</dbReference>
<evidence type="ECO:0000256" key="1">
    <source>
        <dbReference type="SAM" id="Phobius"/>
    </source>
</evidence>
<name>A0A2P4EV81_9GAMM</name>
<keyword evidence="1" id="KW-1133">Transmembrane helix</keyword>
<keyword evidence="1" id="KW-0472">Membrane</keyword>
<accession>A0A2P4EV81</accession>
<evidence type="ECO:0000313" key="3">
    <source>
        <dbReference type="EMBL" id="POB03467.1"/>
    </source>
</evidence>
<comment type="caution">
    <text evidence="3">The sequence shown here is derived from an EMBL/GenBank/DDBJ whole genome shotgun (WGS) entry which is preliminary data.</text>
</comment>
<keyword evidence="4" id="KW-1185">Reference proteome</keyword>
<evidence type="ECO:0000259" key="2">
    <source>
        <dbReference type="Pfam" id="PF13387"/>
    </source>
</evidence>
<feature type="transmembrane region" description="Helical" evidence="1">
    <location>
        <begin position="82"/>
        <end position="99"/>
    </location>
</feature>
<reference evidence="3 4" key="1">
    <citation type="submission" date="2018-01" db="EMBL/GenBank/DDBJ databases">
        <title>Draft genome of the type strain Pseudomonas oceani DSM 100277 isolated from the deep water in Okinawa trough, northwestern Pacific Ocean.</title>
        <authorList>
            <person name="Gomila M."/>
            <person name="Mulet M."/>
            <person name="Garcia-Valdes E."/>
            <person name="Lalucat J."/>
        </authorList>
    </citation>
    <scope>NUCLEOTIDE SEQUENCE [LARGE SCALE GENOMIC DNA]</scope>
    <source>
        <strain evidence="3 4">DSM 100277</strain>
    </source>
</reference>
<proteinExistence type="predicted"/>
<organism evidence="3 4">
    <name type="scientific">Halopseudomonas oceani</name>
    <dbReference type="NCBI Taxonomy" id="1708783"/>
    <lineage>
        <taxon>Bacteria</taxon>
        <taxon>Pseudomonadati</taxon>
        <taxon>Pseudomonadota</taxon>
        <taxon>Gammaproteobacteria</taxon>
        <taxon>Pseudomonadales</taxon>
        <taxon>Pseudomonadaceae</taxon>
        <taxon>Halopseudomonas</taxon>
    </lineage>
</organism>
<keyword evidence="1" id="KW-0812">Transmembrane</keyword>
<feature type="transmembrane region" description="Helical" evidence="1">
    <location>
        <begin position="56"/>
        <end position="75"/>
    </location>
</feature>
<feature type="domain" description="Lnb N-terminal periplasmic" evidence="2">
    <location>
        <begin position="146"/>
        <end position="299"/>
    </location>
</feature>
<gene>
    <name evidence="3" type="ORF">C1949_10360</name>
</gene>
<evidence type="ECO:0000313" key="4">
    <source>
        <dbReference type="Proteomes" id="UP000243451"/>
    </source>
</evidence>
<dbReference type="Proteomes" id="UP000243451">
    <property type="component" value="Unassembled WGS sequence"/>
</dbReference>
<sequence>MAAMRQGCRLRACRALYSTAIRWGGVMLETVQALMVVLVSLWAIPALWFHRPRRLWLRYLPLSCWLLVMTVVLSLNSRGESLDAFLCFLAAFGPVLLWWRGVLPRGDCDWADDMAYTTTGTVDGDTLRLQRVRCFNWRSAEDYDIRWQSREYALSTLQSVDMLLSFWGHRSIAHMLVSFGFADGRYSTWSVEIRRARGGDYSAIAGFFKHFELNIVASEEQDIIKVRTNYRDEDMYLYRTRLTPAAGRALLLGYVEVANRLAVSPRFYHTLHANCTNVVFRLMQRIRPDLRSDIRLLLSGYLDAYVYREEGLQPGYSLAELRRRGRITERARAVAPDDDFSACIRKGVPGCEDEHQAGRQYQVAGVTAPF</sequence>
<dbReference type="OrthoDB" id="274718at2"/>
<dbReference type="InterPro" id="IPR025178">
    <property type="entry name" value="Lnb_N"/>
</dbReference>
<dbReference type="EMBL" id="PPSK01000008">
    <property type="protein sequence ID" value="POB03467.1"/>
    <property type="molecule type" value="Genomic_DNA"/>
</dbReference>